<keyword evidence="4" id="KW-1185">Reference proteome</keyword>
<dbReference type="Pfam" id="PF02120">
    <property type="entry name" value="Flg_hook"/>
    <property type="match status" value="1"/>
</dbReference>
<comment type="caution">
    <text evidence="3">The sequence shown here is derived from an EMBL/GenBank/DDBJ whole genome shotgun (WGS) entry which is preliminary data.</text>
</comment>
<dbReference type="AlphaFoldDB" id="A0A4S1W5W4"/>
<evidence type="ECO:0000256" key="1">
    <source>
        <dbReference type="SAM" id="MobiDB-lite"/>
    </source>
</evidence>
<name>A0A4S1W5W4_9SPHN</name>
<evidence type="ECO:0000313" key="4">
    <source>
        <dbReference type="Proteomes" id="UP000309848"/>
    </source>
</evidence>
<dbReference type="InterPro" id="IPR052563">
    <property type="entry name" value="FliK"/>
</dbReference>
<feature type="domain" description="Flagellar hook-length control protein-like C-terminal" evidence="2">
    <location>
        <begin position="257"/>
        <end position="336"/>
    </location>
</feature>
<evidence type="ECO:0000313" key="3">
    <source>
        <dbReference type="EMBL" id="TGX38251.1"/>
    </source>
</evidence>
<dbReference type="RefSeq" id="WP_135987155.1">
    <property type="nucleotide sequence ID" value="NZ_JAASQM010000003.1"/>
</dbReference>
<dbReference type="OrthoDB" id="7586319at2"/>
<gene>
    <name evidence="3" type="ORF">E5A74_18670</name>
</gene>
<proteinExistence type="predicted"/>
<feature type="region of interest" description="Disordered" evidence="1">
    <location>
        <begin position="54"/>
        <end position="73"/>
    </location>
</feature>
<dbReference type="InterPro" id="IPR038610">
    <property type="entry name" value="FliK-like_C_sf"/>
</dbReference>
<accession>A0A4S1W5W4</accession>
<reference evidence="3 4" key="1">
    <citation type="submission" date="2019-04" db="EMBL/GenBank/DDBJ databases">
        <title>Sphingomonas psychrotolerans sp. nov., isolated from soil in the Tianshan Mountains, Xinjiang, China.</title>
        <authorList>
            <person name="Luo Y."/>
            <person name="Sheng H."/>
        </authorList>
    </citation>
    <scope>NUCLEOTIDE SEQUENCE [LARGE SCALE GENOMIC DNA]</scope>
    <source>
        <strain evidence="3 4">KIS18-15</strain>
    </source>
</reference>
<feature type="region of interest" description="Disordered" evidence="1">
    <location>
        <begin position="320"/>
        <end position="372"/>
    </location>
</feature>
<dbReference type="InterPro" id="IPR021136">
    <property type="entry name" value="Flagellar_hook_control-like_C"/>
</dbReference>
<dbReference type="Proteomes" id="UP000309848">
    <property type="component" value="Unassembled WGS sequence"/>
</dbReference>
<dbReference type="PANTHER" id="PTHR37533">
    <property type="entry name" value="FLAGELLAR HOOK-LENGTH CONTROL PROTEIN"/>
    <property type="match status" value="1"/>
</dbReference>
<keyword evidence="3" id="KW-0969">Cilium</keyword>
<dbReference type="EMBL" id="SRXU01000010">
    <property type="protein sequence ID" value="TGX38251.1"/>
    <property type="molecule type" value="Genomic_DNA"/>
</dbReference>
<dbReference type="CDD" id="cd17470">
    <property type="entry name" value="T3SS_Flik_C"/>
    <property type="match status" value="1"/>
</dbReference>
<organism evidence="3 4">
    <name type="scientific">Sphingomonas naasensis</name>
    <dbReference type="NCBI Taxonomy" id="1344951"/>
    <lineage>
        <taxon>Bacteria</taxon>
        <taxon>Pseudomonadati</taxon>
        <taxon>Pseudomonadota</taxon>
        <taxon>Alphaproteobacteria</taxon>
        <taxon>Sphingomonadales</taxon>
        <taxon>Sphingomonadaceae</taxon>
        <taxon>Sphingomonas</taxon>
    </lineage>
</organism>
<dbReference type="Gene3D" id="3.30.750.140">
    <property type="match status" value="1"/>
</dbReference>
<dbReference type="PANTHER" id="PTHR37533:SF2">
    <property type="entry name" value="FLAGELLAR HOOK-LENGTH CONTROL PROTEIN"/>
    <property type="match status" value="1"/>
</dbReference>
<keyword evidence="3" id="KW-0966">Cell projection</keyword>
<keyword evidence="3" id="KW-0282">Flagellum</keyword>
<feature type="compositionally biased region" description="Acidic residues" evidence="1">
    <location>
        <begin position="64"/>
        <end position="73"/>
    </location>
</feature>
<sequence length="372" mass="37771">MIQLSSLVAALPHGPVRPGAPVSGSAGGFALPAAHAAAGEADDIAAPGRQILAAPGKTLPEGTPDTDAEDEGADVDGEDIAFAWFALPVAPQPAPTTPLAMAARPVAIGLDPDAEQAESLPMPPLPIAGDGTGAETVKAEPDAAAIELHPKPAAPDAAEQSAPIKLRVVAPAAQPAPAEAPSPAAAPQLAAALLAAAPAAATPTETRRTLVQDLLPAGGPTPFADIVRPHAIAAPTDIQQGVLDMRRQEWAGQMVDQLEAMRDASRGETRLSLSPEALGKVDVSIRQDGDRIHVHFATETQAARQLLTDAQPRLSELAEARGVKLGQTSVDTGGAGHGSPRERQPELSPQSSAPRGPEAADATTTATDDRIA</sequence>
<evidence type="ECO:0000259" key="2">
    <source>
        <dbReference type="Pfam" id="PF02120"/>
    </source>
</evidence>
<protein>
    <submittedName>
        <fullName evidence="3">Flagellar hook-length control protein FliK</fullName>
    </submittedName>
</protein>